<organism evidence="1 2">
    <name type="scientific">Yersinia enterocolitica subsp. palearctica serotype O:3 (strain DSM 13030 / CIP 106945 / Y11)</name>
    <dbReference type="NCBI Taxonomy" id="930944"/>
    <lineage>
        <taxon>Bacteria</taxon>
        <taxon>Pseudomonadati</taxon>
        <taxon>Pseudomonadota</taxon>
        <taxon>Gammaproteobacteria</taxon>
        <taxon>Enterobacterales</taxon>
        <taxon>Yersiniaceae</taxon>
        <taxon>Yersinia</taxon>
    </lineage>
</organism>
<dbReference type="PATRIC" id="fig|930944.6.peg.4373"/>
<sequence>MKFIAKVTVQQEHEALPQWSHQRDKTEPLAGNKADESAQYYQLSATWPSL</sequence>
<accession>A0A0H3NX09</accession>
<protein>
    <submittedName>
        <fullName evidence="1">Uncharacterized protein</fullName>
    </submittedName>
</protein>
<dbReference type="Proteomes" id="UP000008084">
    <property type="component" value="Plasmid pYV03"/>
</dbReference>
<keyword evidence="1" id="KW-0614">Plasmid</keyword>
<dbReference type="EMBL" id="FR745874">
    <property type="protein sequence ID" value="CBY78148.1"/>
    <property type="molecule type" value="Genomic_DNA"/>
</dbReference>
<gene>
    <name evidence="1" type="ordered locus">Y11_p0511</name>
</gene>
<proteinExistence type="predicted"/>
<reference evidence="1 2" key="1">
    <citation type="journal article" date="2011" name="J. Bacteriol.">
        <title>Complete genome sequence of Yersinia enterocolitica subsp. palearctica serogroup O:3.</title>
        <authorList>
            <person name="Batzilla J."/>
            <person name="Hoper D."/>
            <person name="Antonenka U."/>
            <person name="Heesemann J."/>
            <person name="Rakin A."/>
        </authorList>
    </citation>
    <scope>NUCLEOTIDE SEQUENCE [LARGE SCALE GENOMIC DNA]</scope>
    <source>
        <strain evidence="2">DSM 13030 / CIP 106945 / Y11</strain>
        <plasmid evidence="1 2">pYV03</plasmid>
    </source>
</reference>
<name>A0A0H3NX09_YERE1</name>
<evidence type="ECO:0000313" key="1">
    <source>
        <dbReference type="EMBL" id="CBY78148.1"/>
    </source>
</evidence>
<dbReference type="AlphaFoldDB" id="A0A0H3NX09"/>
<dbReference type="HOGENOM" id="CLU_3124348_0_0_6"/>
<evidence type="ECO:0000313" key="2">
    <source>
        <dbReference type="Proteomes" id="UP000008084"/>
    </source>
</evidence>
<dbReference type="KEGG" id="yey:Y11_p0511"/>
<geneLocation type="plasmid" evidence="1 2">
    <name>pYV03</name>
</geneLocation>